<dbReference type="Pfam" id="PF13850">
    <property type="entry name" value="ERGIC_N"/>
    <property type="match status" value="1"/>
</dbReference>
<keyword evidence="10" id="KW-1185">Reference proteome</keyword>
<dbReference type="Pfam" id="PF07970">
    <property type="entry name" value="COPIIcoated_ERV"/>
    <property type="match status" value="1"/>
</dbReference>
<evidence type="ECO:0000256" key="6">
    <source>
        <dbReference type="SAM" id="Phobius"/>
    </source>
</evidence>
<gene>
    <name evidence="9" type="primary">ergic3</name>
    <name evidence="9" type="ORF">A0H81_11142</name>
</gene>
<evidence type="ECO:0000256" key="4">
    <source>
        <dbReference type="ARBA" id="ARBA00022989"/>
    </source>
</evidence>
<evidence type="ECO:0000256" key="1">
    <source>
        <dbReference type="ARBA" id="ARBA00004141"/>
    </source>
</evidence>
<dbReference type="InterPro" id="IPR039542">
    <property type="entry name" value="Erv_N"/>
</dbReference>
<dbReference type="OMA" id="QRHEGCR"/>
<keyword evidence="5 6" id="KW-0472">Membrane</keyword>
<sequence>MAKGIFHALKGVDAFGKTMDDVKVKTRTGALLTILSAAIILAFTTIEFLDYRRVIVDTSILVDKSRGESLTVKMNVTFPRVPCYLLSVDVMDISGESQSDITANILKLRLDERGKPVPNSHTRELQNDIDKMNEQRQGGYCGSCYGGIEPASGCCNTCEDVRQAYVNRGWSFSTPDSIEQCVKEGWSEKLKEQASEGCNVSGQLRVNKVVGNIHLSPGRSFRSSASNIYDLVPYLRTDGNRHDFSHTIHEFAFQGDDE</sequence>
<dbReference type="EMBL" id="LUGG01000019">
    <property type="protein sequence ID" value="OBZ68934.1"/>
    <property type="molecule type" value="Genomic_DNA"/>
</dbReference>
<accession>A0A1C7M1J5</accession>
<evidence type="ECO:0000256" key="3">
    <source>
        <dbReference type="ARBA" id="ARBA00022692"/>
    </source>
</evidence>
<dbReference type="PANTHER" id="PTHR10984:SF25">
    <property type="entry name" value="ENDOPLASMIC RETICULUM-GOLGI INTERMEDIATE COMPARTMENT PROTEIN 3"/>
    <property type="match status" value="1"/>
</dbReference>
<evidence type="ECO:0000256" key="2">
    <source>
        <dbReference type="ARBA" id="ARBA00005648"/>
    </source>
</evidence>
<organism evidence="9 10">
    <name type="scientific">Grifola frondosa</name>
    <name type="common">Maitake</name>
    <name type="synonym">Polyporus frondosus</name>
    <dbReference type="NCBI Taxonomy" id="5627"/>
    <lineage>
        <taxon>Eukaryota</taxon>
        <taxon>Fungi</taxon>
        <taxon>Dikarya</taxon>
        <taxon>Basidiomycota</taxon>
        <taxon>Agaricomycotina</taxon>
        <taxon>Agaricomycetes</taxon>
        <taxon>Polyporales</taxon>
        <taxon>Grifolaceae</taxon>
        <taxon>Grifola</taxon>
    </lineage>
</organism>
<dbReference type="AlphaFoldDB" id="A0A1C7M1J5"/>
<feature type="domain" description="Endoplasmic reticulum vesicle transporter C-terminal" evidence="7">
    <location>
        <begin position="144"/>
        <end position="255"/>
    </location>
</feature>
<comment type="caution">
    <text evidence="9">The sequence shown here is derived from an EMBL/GenBank/DDBJ whole genome shotgun (WGS) entry which is preliminary data.</text>
</comment>
<dbReference type="STRING" id="5627.A0A1C7M1J5"/>
<dbReference type="PANTHER" id="PTHR10984">
    <property type="entry name" value="ENDOPLASMIC RETICULUM-GOLGI INTERMEDIATE COMPARTMENT PROTEIN"/>
    <property type="match status" value="1"/>
</dbReference>
<dbReference type="GO" id="GO:0000139">
    <property type="term" value="C:Golgi membrane"/>
    <property type="evidence" value="ECO:0007669"/>
    <property type="project" value="TreeGrafter"/>
</dbReference>
<dbReference type="GO" id="GO:0030134">
    <property type="term" value="C:COPII-coated ER to Golgi transport vesicle"/>
    <property type="evidence" value="ECO:0007669"/>
    <property type="project" value="TreeGrafter"/>
</dbReference>
<keyword evidence="3 6" id="KW-0812">Transmembrane</keyword>
<dbReference type="GO" id="GO:0005789">
    <property type="term" value="C:endoplasmic reticulum membrane"/>
    <property type="evidence" value="ECO:0007669"/>
    <property type="project" value="TreeGrafter"/>
</dbReference>
<evidence type="ECO:0000256" key="5">
    <source>
        <dbReference type="ARBA" id="ARBA00023136"/>
    </source>
</evidence>
<protein>
    <submittedName>
        <fullName evidence="9">Endoplasmic reticulum-Golgi intermediate compartment protein 3</fullName>
    </submittedName>
</protein>
<name>A0A1C7M1J5_GRIFR</name>
<dbReference type="GO" id="GO:0006890">
    <property type="term" value="P:retrograde vesicle-mediated transport, Golgi to endoplasmic reticulum"/>
    <property type="evidence" value="ECO:0007669"/>
    <property type="project" value="TreeGrafter"/>
</dbReference>
<evidence type="ECO:0000259" key="8">
    <source>
        <dbReference type="Pfam" id="PF13850"/>
    </source>
</evidence>
<dbReference type="InterPro" id="IPR045888">
    <property type="entry name" value="Erv"/>
</dbReference>
<comment type="similarity">
    <text evidence="2">Belongs to the ERGIC family.</text>
</comment>
<comment type="subcellular location">
    <subcellularLocation>
        <location evidence="1">Membrane</location>
        <topology evidence="1">Multi-pass membrane protein</topology>
    </subcellularLocation>
</comment>
<dbReference type="InterPro" id="IPR012936">
    <property type="entry name" value="Erv_C"/>
</dbReference>
<keyword evidence="4 6" id="KW-1133">Transmembrane helix</keyword>
<proteinExistence type="inferred from homology"/>
<feature type="domain" description="Endoplasmic reticulum vesicle transporter N-terminal" evidence="8">
    <location>
        <begin position="9"/>
        <end position="98"/>
    </location>
</feature>
<evidence type="ECO:0000313" key="9">
    <source>
        <dbReference type="EMBL" id="OBZ68934.1"/>
    </source>
</evidence>
<evidence type="ECO:0000259" key="7">
    <source>
        <dbReference type="Pfam" id="PF07970"/>
    </source>
</evidence>
<dbReference type="GO" id="GO:0006888">
    <property type="term" value="P:endoplasmic reticulum to Golgi vesicle-mediated transport"/>
    <property type="evidence" value="ECO:0007669"/>
    <property type="project" value="TreeGrafter"/>
</dbReference>
<evidence type="ECO:0000313" key="10">
    <source>
        <dbReference type="Proteomes" id="UP000092993"/>
    </source>
</evidence>
<dbReference type="OrthoDB" id="10266265at2759"/>
<dbReference type="Proteomes" id="UP000092993">
    <property type="component" value="Unassembled WGS sequence"/>
</dbReference>
<feature type="transmembrane region" description="Helical" evidence="6">
    <location>
        <begin position="29"/>
        <end position="49"/>
    </location>
</feature>
<reference evidence="9 10" key="1">
    <citation type="submission" date="2016-03" db="EMBL/GenBank/DDBJ databases">
        <title>Whole genome sequencing of Grifola frondosa 9006-11.</title>
        <authorList>
            <person name="Min B."/>
            <person name="Park H."/>
            <person name="Kim J.-G."/>
            <person name="Cho H."/>
            <person name="Oh Y.-L."/>
            <person name="Kong W.-S."/>
            <person name="Choi I.-G."/>
        </authorList>
    </citation>
    <scope>NUCLEOTIDE SEQUENCE [LARGE SCALE GENOMIC DNA]</scope>
    <source>
        <strain evidence="9 10">9006-11</strain>
    </source>
</reference>